<dbReference type="EMBL" id="BCMS01000001">
    <property type="protein sequence ID" value="GAQ22839.1"/>
    <property type="molecule type" value="Genomic_DNA"/>
</dbReference>
<dbReference type="InterPro" id="IPR045155">
    <property type="entry name" value="Beta-lactam_cat"/>
</dbReference>
<gene>
    <name evidence="2" type="ORF">DEIGR_102866</name>
</gene>
<evidence type="ECO:0000313" key="3">
    <source>
        <dbReference type="Proteomes" id="UP000056209"/>
    </source>
</evidence>
<proteinExistence type="predicted"/>
<dbReference type="GO" id="GO:0046677">
    <property type="term" value="P:response to antibiotic"/>
    <property type="evidence" value="ECO:0007669"/>
    <property type="project" value="InterPro"/>
</dbReference>
<sequence length="297" mass="31171">MTGGAGERRAGERGAGERLAAFQAHLAASGFPGVVGLRVTDLNGTELVAWNADRVFPAASTIKVPLLVLALQEAQAGRLDLSARVTMQPGDRVPGAGVLHDLDGGLALTWRDVLTLMIVVSDNTATNLVIGRLGVDAVNAWLAAQGLTGTRLVGKLQLPPEQRNEAQRRGERNATTARDQTALLRALVAGEVLVGTHTALALDILERQQYRDLIARHVPCGPDGERLYRSATKSGELLGVHHDVGVLFTPRPLLVALLSGGGADPREHPENADVRTLAEALWPLLAALGGAPGAGDI</sequence>
<protein>
    <submittedName>
        <fullName evidence="2">Beta-lactamase</fullName>
    </submittedName>
</protein>
<dbReference type="GO" id="GO:0030655">
    <property type="term" value="P:beta-lactam antibiotic catabolic process"/>
    <property type="evidence" value="ECO:0007669"/>
    <property type="project" value="InterPro"/>
</dbReference>
<dbReference type="PANTHER" id="PTHR35333">
    <property type="entry name" value="BETA-LACTAMASE"/>
    <property type="match status" value="1"/>
</dbReference>
<dbReference type="GO" id="GO:0008800">
    <property type="term" value="F:beta-lactamase activity"/>
    <property type="evidence" value="ECO:0007669"/>
    <property type="project" value="InterPro"/>
</dbReference>
<dbReference type="PANTHER" id="PTHR35333:SF4">
    <property type="entry name" value="SLR0121 PROTEIN"/>
    <property type="match status" value="1"/>
</dbReference>
<accession>A0A100HLC2</accession>
<dbReference type="Proteomes" id="UP000056209">
    <property type="component" value="Unassembled WGS sequence"/>
</dbReference>
<evidence type="ECO:0000313" key="2">
    <source>
        <dbReference type="EMBL" id="GAQ22839.1"/>
    </source>
</evidence>
<dbReference type="AlphaFoldDB" id="A0A100HLC2"/>
<dbReference type="Gene3D" id="3.40.710.10">
    <property type="entry name" value="DD-peptidase/beta-lactamase superfamily"/>
    <property type="match status" value="1"/>
</dbReference>
<dbReference type="Pfam" id="PF13354">
    <property type="entry name" value="Beta-lactamase2"/>
    <property type="match status" value="1"/>
</dbReference>
<dbReference type="InterPro" id="IPR000871">
    <property type="entry name" value="Beta-lactam_class-A"/>
</dbReference>
<evidence type="ECO:0000259" key="1">
    <source>
        <dbReference type="Pfam" id="PF13354"/>
    </source>
</evidence>
<dbReference type="InterPro" id="IPR012338">
    <property type="entry name" value="Beta-lactam/transpept-like"/>
</dbReference>
<organism evidence="2 3">
    <name type="scientific">Deinococcus grandis</name>
    <dbReference type="NCBI Taxonomy" id="57498"/>
    <lineage>
        <taxon>Bacteria</taxon>
        <taxon>Thermotogati</taxon>
        <taxon>Deinococcota</taxon>
        <taxon>Deinococci</taxon>
        <taxon>Deinococcales</taxon>
        <taxon>Deinococcaceae</taxon>
        <taxon>Deinococcus</taxon>
    </lineage>
</organism>
<keyword evidence="3" id="KW-1185">Reference proteome</keyword>
<reference evidence="3" key="1">
    <citation type="submission" date="2015-11" db="EMBL/GenBank/DDBJ databases">
        <title>Draft Genome Sequence of the Radioresistant Bacterium Deinococcus grandis, Isolated from Freshwater Fish in Japan.</title>
        <authorList>
            <person name="Satoh K."/>
            <person name="Onodera T."/>
            <person name="Omoso K."/>
            <person name="Takeda-Yano K."/>
            <person name="Katayama T."/>
            <person name="Oono Y."/>
            <person name="Narumi I."/>
        </authorList>
    </citation>
    <scope>NUCLEOTIDE SEQUENCE [LARGE SCALE GENOMIC DNA]</scope>
    <source>
        <strain evidence="3">ATCC 43672</strain>
    </source>
</reference>
<feature type="domain" description="Beta-lactamase class A catalytic" evidence="1">
    <location>
        <begin position="37"/>
        <end position="258"/>
    </location>
</feature>
<comment type="caution">
    <text evidence="2">The sequence shown here is derived from an EMBL/GenBank/DDBJ whole genome shotgun (WGS) entry which is preliminary data.</text>
</comment>
<dbReference type="SUPFAM" id="SSF56601">
    <property type="entry name" value="beta-lactamase/transpeptidase-like"/>
    <property type="match status" value="1"/>
</dbReference>
<name>A0A100HLC2_9DEIO</name>